<comment type="caution">
    <text evidence="2">The sequence shown here is derived from an EMBL/GenBank/DDBJ whole genome shotgun (WGS) entry which is preliminary data.</text>
</comment>
<dbReference type="Proteomes" id="UP000377798">
    <property type="component" value="Unassembled WGS sequence"/>
</dbReference>
<reference evidence="2 3" key="1">
    <citation type="submission" date="2019-02" db="EMBL/GenBank/DDBJ databases">
        <authorList>
            <consortium name="Pathogen Informatics"/>
        </authorList>
    </citation>
    <scope>NUCLEOTIDE SEQUENCE [LARGE SCALE GENOMIC DNA]</scope>
    <source>
        <strain evidence="2 3">3012STDY7089603</strain>
    </source>
</reference>
<keyword evidence="3" id="KW-1185">Reference proteome</keyword>
<sequence>MIKTLRKVMVKGIHQETGRMLVATDNNYTKPAYPYYSYKFTTLRQNVGEGGVYKEGFDKSTDPKFRHDLVTTLEFQPKVVMSFNAYSNDLVEAQEEILRAWEWFKLKGRRLLSKENIVVVDVGNIQDRSTYMVGAYEFRQGFDVEFRVLHQFSDRSETIESYTINGKIEGGKE</sequence>
<dbReference type="EMBL" id="CAACYI010000001">
    <property type="protein sequence ID" value="VFB17201.1"/>
    <property type="molecule type" value="Genomic_DNA"/>
</dbReference>
<dbReference type="NCBIfam" id="NF047498">
    <property type="entry name" value="LIC_12616_fam"/>
    <property type="match status" value="1"/>
</dbReference>
<evidence type="ECO:0000313" key="2">
    <source>
        <dbReference type="EMBL" id="VFB17201.1"/>
    </source>
</evidence>
<evidence type="ECO:0000259" key="1">
    <source>
        <dbReference type="Pfam" id="PF23961"/>
    </source>
</evidence>
<evidence type="ECO:0000313" key="3">
    <source>
        <dbReference type="Proteomes" id="UP000377798"/>
    </source>
</evidence>
<accession>A0A8H2QSR6</accession>
<dbReference type="Pfam" id="PF23961">
    <property type="entry name" value="Phage_tail_terminator_9"/>
    <property type="match status" value="1"/>
</dbReference>
<organism evidence="2 3">
    <name type="scientific">Urinicoccus massiliensis</name>
    <dbReference type="NCBI Taxonomy" id="1723382"/>
    <lineage>
        <taxon>Bacteria</taxon>
        <taxon>Bacillati</taxon>
        <taxon>Bacillota</taxon>
        <taxon>Tissierellia</taxon>
        <taxon>Tissierellales</taxon>
        <taxon>Peptoniphilaceae</taxon>
        <taxon>Urinicoccus</taxon>
    </lineage>
</organism>
<dbReference type="AlphaFoldDB" id="A0A8H2QSR6"/>
<gene>
    <name evidence="2" type="ORF">NCTC13150_01787</name>
</gene>
<dbReference type="RefSeq" id="WP_131749794.1">
    <property type="nucleotide sequence ID" value="NZ_CAACYI010000001.1"/>
</dbReference>
<protein>
    <recommendedName>
        <fullName evidence="1">Phage neck terminator protein gp12-like domain-containing protein</fullName>
    </recommendedName>
</protein>
<name>A0A8H2QSR6_9FIRM</name>
<dbReference type="InterPro" id="IPR057087">
    <property type="entry name" value="Gp12-like"/>
</dbReference>
<proteinExistence type="predicted"/>
<feature type="domain" description="Phage neck terminator protein gp12-like" evidence="1">
    <location>
        <begin position="8"/>
        <end position="169"/>
    </location>
</feature>